<organism evidence="2 3">
    <name type="scientific">Pelagibaculum spongiae</name>
    <dbReference type="NCBI Taxonomy" id="2080658"/>
    <lineage>
        <taxon>Bacteria</taxon>
        <taxon>Pseudomonadati</taxon>
        <taxon>Pseudomonadota</taxon>
        <taxon>Gammaproteobacteria</taxon>
        <taxon>Oceanospirillales</taxon>
        <taxon>Pelagibaculum</taxon>
    </lineage>
</organism>
<gene>
    <name evidence="2" type="ORF">DC094_05940</name>
</gene>
<sequence length="80" mass="9053">MSSSSFLIPSLGLLSIAATAASVRYAKKKQRDEADRQRILKWVEQRQQAINRKENQISKRLTRSKVPAIKPSSDLDITNN</sequence>
<protein>
    <submittedName>
        <fullName evidence="2">Uncharacterized protein</fullName>
    </submittedName>
</protein>
<accession>A0A2V1H0J7</accession>
<evidence type="ECO:0000313" key="3">
    <source>
        <dbReference type="Proteomes" id="UP000244906"/>
    </source>
</evidence>
<name>A0A2V1H0J7_9GAMM</name>
<evidence type="ECO:0000313" key="2">
    <source>
        <dbReference type="EMBL" id="PVZ72536.1"/>
    </source>
</evidence>
<evidence type="ECO:0000256" key="1">
    <source>
        <dbReference type="SAM" id="SignalP"/>
    </source>
</evidence>
<reference evidence="2 3" key="1">
    <citation type="submission" date="2018-04" db="EMBL/GenBank/DDBJ databases">
        <title>Thalassorhabdus spongiae gen. nov., sp. nov., isolated from a marine sponge in South-West Iceland.</title>
        <authorList>
            <person name="Knobloch S."/>
            <person name="Daussin A."/>
            <person name="Johannsson R."/>
            <person name="Marteinsson V.T."/>
        </authorList>
    </citation>
    <scope>NUCLEOTIDE SEQUENCE [LARGE SCALE GENOMIC DNA]</scope>
    <source>
        <strain evidence="2 3">Hp12</strain>
    </source>
</reference>
<feature type="signal peptide" evidence="1">
    <location>
        <begin position="1"/>
        <end position="20"/>
    </location>
</feature>
<keyword evidence="1" id="KW-0732">Signal</keyword>
<proteinExistence type="predicted"/>
<feature type="chain" id="PRO_5015965611" evidence="1">
    <location>
        <begin position="21"/>
        <end position="80"/>
    </location>
</feature>
<dbReference type="RefSeq" id="WP_116686122.1">
    <property type="nucleotide sequence ID" value="NZ_CAWNYD010000001.1"/>
</dbReference>
<dbReference type="EMBL" id="QDDL01000001">
    <property type="protein sequence ID" value="PVZ72536.1"/>
    <property type="molecule type" value="Genomic_DNA"/>
</dbReference>
<keyword evidence="3" id="KW-1185">Reference proteome</keyword>
<dbReference type="Proteomes" id="UP000244906">
    <property type="component" value="Unassembled WGS sequence"/>
</dbReference>
<dbReference type="AlphaFoldDB" id="A0A2V1H0J7"/>
<comment type="caution">
    <text evidence="2">The sequence shown here is derived from an EMBL/GenBank/DDBJ whole genome shotgun (WGS) entry which is preliminary data.</text>
</comment>